<accession>A0A650CQT4</accession>
<gene>
    <name evidence="2" type="ORF">D1868_09140</name>
</gene>
<feature type="transmembrane region" description="Helical" evidence="1">
    <location>
        <begin position="243"/>
        <end position="264"/>
    </location>
</feature>
<feature type="transmembrane region" description="Helical" evidence="1">
    <location>
        <begin position="75"/>
        <end position="98"/>
    </location>
</feature>
<feature type="transmembrane region" description="Helical" evidence="1">
    <location>
        <begin position="171"/>
        <end position="192"/>
    </location>
</feature>
<dbReference type="InterPro" id="IPR008910">
    <property type="entry name" value="MSC_TM_helix"/>
</dbReference>
<dbReference type="RefSeq" id="WP_156007582.1">
    <property type="nucleotide sequence ID" value="NZ_CP045483.1"/>
</dbReference>
<dbReference type="KEGG" id="sazo:D1868_09140"/>
<keyword evidence="3" id="KW-1185">Reference proteome</keyword>
<organism evidence="2 3">
    <name type="scientific">Stygiolobus azoricus</name>
    <dbReference type="NCBI Taxonomy" id="41675"/>
    <lineage>
        <taxon>Archaea</taxon>
        <taxon>Thermoproteota</taxon>
        <taxon>Thermoprotei</taxon>
        <taxon>Sulfolobales</taxon>
        <taxon>Sulfolobaceae</taxon>
        <taxon>Stygiolobus</taxon>
    </lineage>
</organism>
<feature type="transmembrane region" description="Helical" evidence="1">
    <location>
        <begin position="24"/>
        <end position="45"/>
    </location>
</feature>
<keyword evidence="1" id="KW-1133">Transmembrane helix</keyword>
<proteinExistence type="predicted"/>
<feature type="transmembrane region" description="Helical" evidence="1">
    <location>
        <begin position="138"/>
        <end position="165"/>
    </location>
</feature>
<evidence type="ECO:0000313" key="2">
    <source>
        <dbReference type="EMBL" id="QGR20133.1"/>
    </source>
</evidence>
<name>A0A650CQT4_9CREN</name>
<dbReference type="Pfam" id="PF05552">
    <property type="entry name" value="MS_channel_1st_1"/>
    <property type="match status" value="1"/>
</dbReference>
<sequence length="272" mass="29590">MLFLYQVSSISQALTNLATEIINAIPSIILFIIIVLIGYIVAVIVSDIVGRVLRTVFAHSSVNLSASLVAGTVKALIILLSLAIALSILNLGAATVYITLIARYLPYLAGAILLLTLGMSLVNVLLDYMARQMPVQDPFITVILSVLRFGLYAVIITIAAELAIFEWVPLVSSYLFYDILIGSIVLLFSFAITDKALDTIVKADPNANYIATYGRFLLYTIFILIAVAIIVQPFGNVTAILQTLSWGLAIAFGILLVPLIYMFIKKMVAEIK</sequence>
<feature type="transmembrane region" description="Helical" evidence="1">
    <location>
        <begin position="104"/>
        <end position="126"/>
    </location>
</feature>
<reference evidence="2 3" key="1">
    <citation type="submission" date="2019-10" db="EMBL/GenBank/DDBJ databases">
        <title>Genome Sequences from Six Type Strain Members of the Archaeal Family Sulfolobaceae: Acidianus ambivalens, Acidianus infernus, Metallosphaera prunae, Stygiolobus azoricus, Sulfolobus metallicus, and Sulfurisphaera ohwakuensis.</title>
        <authorList>
            <person name="Counts J.A."/>
            <person name="Kelly R.M."/>
        </authorList>
    </citation>
    <scope>NUCLEOTIDE SEQUENCE [LARGE SCALE GENOMIC DNA]</scope>
    <source>
        <strain evidence="2 3">FC6</strain>
    </source>
</reference>
<evidence type="ECO:0000313" key="3">
    <source>
        <dbReference type="Proteomes" id="UP000423396"/>
    </source>
</evidence>
<protein>
    <submittedName>
        <fullName evidence="2">Uncharacterized protein</fullName>
    </submittedName>
</protein>
<dbReference type="EMBL" id="CP045483">
    <property type="protein sequence ID" value="QGR20133.1"/>
    <property type="molecule type" value="Genomic_DNA"/>
</dbReference>
<dbReference type="GeneID" id="42799232"/>
<keyword evidence="1" id="KW-0812">Transmembrane</keyword>
<dbReference type="OrthoDB" id="37156at2157"/>
<dbReference type="AlphaFoldDB" id="A0A650CQT4"/>
<keyword evidence="1" id="KW-0472">Membrane</keyword>
<evidence type="ECO:0000256" key="1">
    <source>
        <dbReference type="SAM" id="Phobius"/>
    </source>
</evidence>
<feature type="transmembrane region" description="Helical" evidence="1">
    <location>
        <begin position="213"/>
        <end position="231"/>
    </location>
</feature>
<dbReference type="Proteomes" id="UP000423396">
    <property type="component" value="Chromosome"/>
</dbReference>